<dbReference type="GO" id="GO:0004794">
    <property type="term" value="F:threonine deaminase activity"/>
    <property type="evidence" value="ECO:0007669"/>
    <property type="project" value="UniProtKB-EC"/>
</dbReference>
<evidence type="ECO:0000256" key="2">
    <source>
        <dbReference type="ARBA" id="ARBA00010869"/>
    </source>
</evidence>
<dbReference type="InterPro" id="IPR036052">
    <property type="entry name" value="TrpB-like_PALP_sf"/>
</dbReference>
<dbReference type="GO" id="GO:0006567">
    <property type="term" value="P:L-threonine catabolic process"/>
    <property type="evidence" value="ECO:0007669"/>
    <property type="project" value="TreeGrafter"/>
</dbReference>
<dbReference type="InterPro" id="IPR001926">
    <property type="entry name" value="TrpB-like_PALP"/>
</dbReference>
<protein>
    <submittedName>
        <fullName evidence="6">Threonine dehydratase</fullName>
        <ecNumber evidence="6">4.3.1.19</ecNumber>
    </submittedName>
</protein>
<dbReference type="AlphaFoldDB" id="A0A6J4VIW9"/>
<dbReference type="Pfam" id="PF00291">
    <property type="entry name" value="PALP"/>
    <property type="match status" value="1"/>
</dbReference>
<name>A0A6J4VIW9_9BACT</name>
<dbReference type="GO" id="GO:0009097">
    <property type="term" value="P:isoleucine biosynthetic process"/>
    <property type="evidence" value="ECO:0007669"/>
    <property type="project" value="TreeGrafter"/>
</dbReference>
<dbReference type="EC" id="4.3.1.19" evidence="6"/>
<sequence>MVIGKAVPAGPALRWDPIPLTALREAQGRTRGAVLRTPLVRLDADELRPTIVLKLESLQPIRSFKLRGAYNAMAKAGRAALAGGVWTASAGNMAQAVAWSARALGVACTVYVPATAPRTKIANVQRYGGTVVELPVDEWVDIFRTREREGAPGVFVHPYSDPDVMAGNGVIGLEILEDLPDVNVVVVPWGGGGLACGIASAVKALRPRTRVYACEIDTGAPLAPSLATGHPVEVPYVPSFADGIGGPFVNAEMFDLARRLLDGAIVVSREQTADAARLVIERNRVVPEGAAATAVAAALTGEAGGGTVACLVSGGNVDTDTLLTILGGGTPA</sequence>
<comment type="similarity">
    <text evidence="2">Belongs to the serine/threonine dehydratase family.</text>
</comment>
<evidence type="ECO:0000259" key="5">
    <source>
        <dbReference type="Pfam" id="PF00291"/>
    </source>
</evidence>
<feature type="domain" description="Tryptophan synthase beta chain-like PALP" evidence="5">
    <location>
        <begin position="33"/>
        <end position="314"/>
    </location>
</feature>
<comment type="cofactor">
    <cofactor evidence="1">
        <name>pyridoxal 5'-phosphate</name>
        <dbReference type="ChEBI" id="CHEBI:597326"/>
    </cofactor>
</comment>
<proteinExistence type="inferred from homology"/>
<evidence type="ECO:0000313" key="6">
    <source>
        <dbReference type="EMBL" id="CAA9579278.1"/>
    </source>
</evidence>
<dbReference type="FunFam" id="3.40.50.1100:FF:000005">
    <property type="entry name" value="Threonine dehydratase catabolic"/>
    <property type="match status" value="1"/>
</dbReference>
<dbReference type="GO" id="GO:0003941">
    <property type="term" value="F:L-serine ammonia-lyase activity"/>
    <property type="evidence" value="ECO:0007669"/>
    <property type="project" value="TreeGrafter"/>
</dbReference>
<dbReference type="Gene3D" id="3.40.50.1100">
    <property type="match status" value="2"/>
</dbReference>
<gene>
    <name evidence="6" type="ORF">AVDCRST_MAG49-4597</name>
</gene>
<dbReference type="SUPFAM" id="SSF53686">
    <property type="entry name" value="Tryptophan synthase beta subunit-like PLP-dependent enzymes"/>
    <property type="match status" value="1"/>
</dbReference>
<organism evidence="6">
    <name type="scientific">uncultured Thermomicrobiales bacterium</name>
    <dbReference type="NCBI Taxonomy" id="1645740"/>
    <lineage>
        <taxon>Bacteria</taxon>
        <taxon>Pseudomonadati</taxon>
        <taxon>Thermomicrobiota</taxon>
        <taxon>Thermomicrobia</taxon>
        <taxon>Thermomicrobiales</taxon>
        <taxon>environmental samples</taxon>
    </lineage>
</organism>
<keyword evidence="4 6" id="KW-0456">Lyase</keyword>
<evidence type="ECO:0000256" key="1">
    <source>
        <dbReference type="ARBA" id="ARBA00001933"/>
    </source>
</evidence>
<evidence type="ECO:0000256" key="3">
    <source>
        <dbReference type="ARBA" id="ARBA00022898"/>
    </source>
</evidence>
<dbReference type="PANTHER" id="PTHR48078">
    <property type="entry name" value="THREONINE DEHYDRATASE, MITOCHONDRIAL-RELATED"/>
    <property type="match status" value="1"/>
</dbReference>
<evidence type="ECO:0000256" key="4">
    <source>
        <dbReference type="ARBA" id="ARBA00023239"/>
    </source>
</evidence>
<dbReference type="EMBL" id="CADCWG010000323">
    <property type="protein sequence ID" value="CAA9579278.1"/>
    <property type="molecule type" value="Genomic_DNA"/>
</dbReference>
<keyword evidence="3" id="KW-0663">Pyridoxal phosphate</keyword>
<reference evidence="6" key="1">
    <citation type="submission" date="2020-02" db="EMBL/GenBank/DDBJ databases">
        <authorList>
            <person name="Meier V. D."/>
        </authorList>
    </citation>
    <scope>NUCLEOTIDE SEQUENCE</scope>
    <source>
        <strain evidence="6">AVDCRST_MAG49</strain>
    </source>
</reference>
<dbReference type="PANTHER" id="PTHR48078:SF6">
    <property type="entry name" value="L-THREONINE DEHYDRATASE CATABOLIC TDCB"/>
    <property type="match status" value="1"/>
</dbReference>
<accession>A0A6J4VIW9</accession>
<dbReference type="GO" id="GO:0006565">
    <property type="term" value="P:L-serine catabolic process"/>
    <property type="evidence" value="ECO:0007669"/>
    <property type="project" value="TreeGrafter"/>
</dbReference>
<dbReference type="InterPro" id="IPR050147">
    <property type="entry name" value="Ser/Thr_Dehydratase"/>
</dbReference>